<accession>A0A067NLR0</accession>
<proteinExistence type="predicted"/>
<evidence type="ECO:0000313" key="2">
    <source>
        <dbReference type="Proteomes" id="UP000027073"/>
    </source>
</evidence>
<evidence type="ECO:0000313" key="1">
    <source>
        <dbReference type="EMBL" id="KDQ25052.1"/>
    </source>
</evidence>
<dbReference type="Proteomes" id="UP000027073">
    <property type="component" value="Unassembled WGS sequence"/>
</dbReference>
<name>A0A067NLR0_PLEO1</name>
<dbReference type="InParanoid" id="A0A067NLR0"/>
<organism evidence="1 2">
    <name type="scientific">Pleurotus ostreatus (strain PC15)</name>
    <name type="common">Oyster mushroom</name>
    <dbReference type="NCBI Taxonomy" id="1137138"/>
    <lineage>
        <taxon>Eukaryota</taxon>
        <taxon>Fungi</taxon>
        <taxon>Dikarya</taxon>
        <taxon>Basidiomycota</taxon>
        <taxon>Agaricomycotina</taxon>
        <taxon>Agaricomycetes</taxon>
        <taxon>Agaricomycetidae</taxon>
        <taxon>Agaricales</taxon>
        <taxon>Pleurotineae</taxon>
        <taxon>Pleurotaceae</taxon>
        <taxon>Pleurotus</taxon>
    </lineage>
</organism>
<gene>
    <name evidence="1" type="ORF">PLEOSDRAFT_1046487</name>
</gene>
<sequence>RLTQRNEETGETEEATVALQGIVSCINLPPFELSRADDLKRLAHIRQTVTLTGLGSTHFQQIVDNCRRSYSMFSRYTPNARLVPTPEFLGKHTGTRDKAQHVTITASNRFFTPVQQSGGLEAVDINPEIDPRGILAKVDATKFLHTEDNAVEYYVLTTGGDGSKSLPTTPIVFQIGDIVEVQASMTCIPNKGNFTVKMLLRSIILLNGELTTVCQRKVET</sequence>
<protein>
    <submittedName>
        <fullName evidence="1">Uncharacterized protein</fullName>
    </submittedName>
</protein>
<dbReference type="HOGENOM" id="CLU_067622_0_1_1"/>
<dbReference type="EMBL" id="KL198011">
    <property type="protein sequence ID" value="KDQ25052.1"/>
    <property type="molecule type" value="Genomic_DNA"/>
</dbReference>
<dbReference type="VEuPathDB" id="FungiDB:PLEOSDRAFT_1046487"/>
<dbReference type="OrthoDB" id="3269456at2759"/>
<dbReference type="AlphaFoldDB" id="A0A067NLR0"/>
<feature type="non-terminal residue" evidence="1">
    <location>
        <position position="1"/>
    </location>
</feature>
<reference evidence="2" key="1">
    <citation type="journal article" date="2014" name="Proc. Natl. Acad. Sci. U.S.A.">
        <title>Extensive sampling of basidiomycete genomes demonstrates inadequacy of the white-rot/brown-rot paradigm for wood decay fungi.</title>
        <authorList>
            <person name="Riley R."/>
            <person name="Salamov A.A."/>
            <person name="Brown D.W."/>
            <person name="Nagy L.G."/>
            <person name="Floudas D."/>
            <person name="Held B.W."/>
            <person name="Levasseur A."/>
            <person name="Lombard V."/>
            <person name="Morin E."/>
            <person name="Otillar R."/>
            <person name="Lindquist E.A."/>
            <person name="Sun H."/>
            <person name="LaButti K.M."/>
            <person name="Schmutz J."/>
            <person name="Jabbour D."/>
            <person name="Luo H."/>
            <person name="Baker S.E."/>
            <person name="Pisabarro A.G."/>
            <person name="Walton J.D."/>
            <person name="Blanchette R.A."/>
            <person name="Henrissat B."/>
            <person name="Martin F."/>
            <person name="Cullen D."/>
            <person name="Hibbett D.S."/>
            <person name="Grigoriev I.V."/>
        </authorList>
    </citation>
    <scope>NUCLEOTIDE SEQUENCE [LARGE SCALE GENOMIC DNA]</scope>
    <source>
        <strain evidence="2">PC15</strain>
    </source>
</reference>